<organism evidence="1 2">
    <name type="scientific">Mytilus coruscus</name>
    <name type="common">Sea mussel</name>
    <dbReference type="NCBI Taxonomy" id="42192"/>
    <lineage>
        <taxon>Eukaryota</taxon>
        <taxon>Metazoa</taxon>
        <taxon>Spiralia</taxon>
        <taxon>Lophotrochozoa</taxon>
        <taxon>Mollusca</taxon>
        <taxon>Bivalvia</taxon>
        <taxon>Autobranchia</taxon>
        <taxon>Pteriomorphia</taxon>
        <taxon>Mytilida</taxon>
        <taxon>Mytiloidea</taxon>
        <taxon>Mytilidae</taxon>
        <taxon>Mytilinae</taxon>
        <taxon>Mytilus</taxon>
    </lineage>
</organism>
<evidence type="ECO:0000313" key="1">
    <source>
        <dbReference type="EMBL" id="CAC5394410.1"/>
    </source>
</evidence>
<keyword evidence="2" id="KW-1185">Reference proteome</keyword>
<evidence type="ECO:0000313" key="2">
    <source>
        <dbReference type="Proteomes" id="UP000507470"/>
    </source>
</evidence>
<gene>
    <name evidence="1" type="ORF">MCOR_29159</name>
</gene>
<proteinExistence type="predicted"/>
<name>A0A6J8CHR0_MYTCO</name>
<dbReference type="AlphaFoldDB" id="A0A6J8CHR0"/>
<sequence>MLVQTLVIVVLYSVKTKYKGLFNSCQPQNCRKKDLKGLEINNTKVEDTTQILWINAYVVRSQVMEYYGCYKVAVPSQTLHQLDQWQNDTDNNVLKCSRFCKSKGYALKGYVILLQCVAKSTFIESKDVLMYKRSSILKKFQGNSKQNNLYENNIGLEQQVYRDLTPVREDTNSPYDVIHKNNSPLYENDIGLEQQIYQDLTPGREDTNKPYDEIHNYNTF</sequence>
<dbReference type="EMBL" id="CACVKT020005286">
    <property type="protein sequence ID" value="CAC5394410.1"/>
    <property type="molecule type" value="Genomic_DNA"/>
</dbReference>
<reference evidence="1 2" key="1">
    <citation type="submission" date="2020-06" db="EMBL/GenBank/DDBJ databases">
        <authorList>
            <person name="Li R."/>
            <person name="Bekaert M."/>
        </authorList>
    </citation>
    <scope>NUCLEOTIDE SEQUENCE [LARGE SCALE GENOMIC DNA]</scope>
    <source>
        <strain evidence="2">wild</strain>
    </source>
</reference>
<protein>
    <submittedName>
        <fullName evidence="1">Uncharacterized protein</fullName>
    </submittedName>
</protein>
<dbReference type="OrthoDB" id="10512239at2759"/>
<dbReference type="Proteomes" id="UP000507470">
    <property type="component" value="Unassembled WGS sequence"/>
</dbReference>
<accession>A0A6J8CHR0</accession>